<dbReference type="AlphaFoldDB" id="L0A670"/>
<dbReference type="RefSeq" id="WP_015231248.1">
    <property type="nucleotide sequence ID" value="NC_019789.1"/>
</dbReference>
<geneLocation type="plasmid" evidence="2 3">
    <name>pDEIPE01</name>
</geneLocation>
<evidence type="ECO:0000313" key="2">
    <source>
        <dbReference type="EMBL" id="AFZ69346.1"/>
    </source>
</evidence>
<dbReference type="InterPro" id="IPR029060">
    <property type="entry name" value="PIN-like_dom_sf"/>
</dbReference>
<dbReference type="Proteomes" id="UP000010467">
    <property type="component" value="Plasmid pDEIPE01"/>
</dbReference>
<accession>L0A670</accession>
<protein>
    <recommendedName>
        <fullName evidence="1">PIN domain-containing protein</fullName>
    </recommendedName>
</protein>
<proteinExistence type="predicted"/>
<feature type="domain" description="PIN" evidence="1">
    <location>
        <begin position="7"/>
        <end position="123"/>
    </location>
</feature>
<dbReference type="EMBL" id="CP003383">
    <property type="protein sequence ID" value="AFZ69346.1"/>
    <property type="molecule type" value="Genomic_DNA"/>
</dbReference>
<dbReference type="KEGG" id="dpd:Deipe_3937"/>
<keyword evidence="3" id="KW-1185">Reference proteome</keyword>
<dbReference type="Gene3D" id="3.40.50.1010">
    <property type="entry name" value="5'-nuclease"/>
    <property type="match status" value="1"/>
</dbReference>
<dbReference type="OrthoDB" id="70005at2"/>
<evidence type="ECO:0000313" key="3">
    <source>
        <dbReference type="Proteomes" id="UP000010467"/>
    </source>
</evidence>
<dbReference type="HOGENOM" id="CLU_135601_1_1_0"/>
<dbReference type="InterPro" id="IPR002716">
    <property type="entry name" value="PIN_dom"/>
</dbReference>
<evidence type="ECO:0000259" key="1">
    <source>
        <dbReference type="Pfam" id="PF01850"/>
    </source>
</evidence>
<dbReference type="Pfam" id="PF01850">
    <property type="entry name" value="PIN"/>
    <property type="match status" value="1"/>
</dbReference>
<dbReference type="SUPFAM" id="SSF88723">
    <property type="entry name" value="PIN domain-like"/>
    <property type="match status" value="1"/>
</dbReference>
<name>L0A670_DEIPD</name>
<keyword evidence="2" id="KW-0614">Plasmid</keyword>
<dbReference type="PATRIC" id="fig|937777.3.peg.3953"/>
<gene>
    <name evidence="2" type="ordered locus">Deipe_3937</name>
</gene>
<sequence length="135" mass="14764">MSARPLLLDASALMAFFRKEPGWEVVAQALTDRHCLISSANVVEAEGKLVSDGTFTVDRVRRRFGVLTQVLEVVPFPSAAQHAASFYYARRRPYNLSLGDALCLATAEHHGADALTAESAWASLPDLPVQIQVIR</sequence>
<reference evidence="3" key="1">
    <citation type="submission" date="2012-03" db="EMBL/GenBank/DDBJ databases">
        <title>Complete sequence of plasmid 1 of Deinococcus peraridilitoris DSM 19664.</title>
        <authorList>
            <person name="Lucas S."/>
            <person name="Copeland A."/>
            <person name="Lapidus A."/>
            <person name="Glavina del Rio T."/>
            <person name="Dalin E."/>
            <person name="Tice H."/>
            <person name="Bruce D."/>
            <person name="Goodwin L."/>
            <person name="Pitluck S."/>
            <person name="Peters L."/>
            <person name="Mikhailova N."/>
            <person name="Lu M."/>
            <person name="Kyrpides N."/>
            <person name="Mavromatis K."/>
            <person name="Ivanova N."/>
            <person name="Brettin T."/>
            <person name="Detter J.C."/>
            <person name="Han C."/>
            <person name="Larimer F."/>
            <person name="Land M."/>
            <person name="Hauser L."/>
            <person name="Markowitz V."/>
            <person name="Cheng J.-F."/>
            <person name="Hugenholtz P."/>
            <person name="Woyke T."/>
            <person name="Wu D."/>
            <person name="Pukall R."/>
            <person name="Steenblock K."/>
            <person name="Brambilla E."/>
            <person name="Klenk H.-P."/>
            <person name="Eisen J.A."/>
        </authorList>
    </citation>
    <scope>NUCLEOTIDE SEQUENCE [LARGE SCALE GENOMIC DNA]</scope>
    <source>
        <strain evidence="3">DSM 19664 / LMG 22246 / CIP 109416 / KR-200</strain>
        <plasmid evidence="3">Plasmid pDEIPE01</plasmid>
    </source>
</reference>
<organism evidence="2 3">
    <name type="scientific">Deinococcus peraridilitoris (strain DSM 19664 / LMG 22246 / CIP 109416 / KR-200)</name>
    <dbReference type="NCBI Taxonomy" id="937777"/>
    <lineage>
        <taxon>Bacteria</taxon>
        <taxon>Thermotogati</taxon>
        <taxon>Deinococcota</taxon>
        <taxon>Deinococci</taxon>
        <taxon>Deinococcales</taxon>
        <taxon>Deinococcaceae</taxon>
        <taxon>Deinococcus</taxon>
    </lineage>
</organism>